<evidence type="ECO:0000313" key="3">
    <source>
        <dbReference type="Proteomes" id="UP000008810"/>
    </source>
</evidence>
<keyword evidence="3" id="KW-1185">Reference proteome</keyword>
<dbReference type="AlphaFoldDB" id="A0A2K2CZD3"/>
<dbReference type="EnsemblPlants" id="PNT67389">
    <property type="protein sequence ID" value="PNT67389"/>
    <property type="gene ID" value="BRADI_3g26846v3"/>
</dbReference>
<organism evidence="1">
    <name type="scientific">Brachypodium distachyon</name>
    <name type="common">Purple false brome</name>
    <name type="synonym">Trachynia distachya</name>
    <dbReference type="NCBI Taxonomy" id="15368"/>
    <lineage>
        <taxon>Eukaryota</taxon>
        <taxon>Viridiplantae</taxon>
        <taxon>Streptophyta</taxon>
        <taxon>Embryophyta</taxon>
        <taxon>Tracheophyta</taxon>
        <taxon>Spermatophyta</taxon>
        <taxon>Magnoliopsida</taxon>
        <taxon>Liliopsida</taxon>
        <taxon>Poales</taxon>
        <taxon>Poaceae</taxon>
        <taxon>BOP clade</taxon>
        <taxon>Pooideae</taxon>
        <taxon>Stipodae</taxon>
        <taxon>Brachypodieae</taxon>
        <taxon>Brachypodium</taxon>
    </lineage>
</organism>
<protein>
    <submittedName>
        <fullName evidence="1 2">Uncharacterized protein</fullName>
    </submittedName>
</protein>
<reference evidence="1 2" key="1">
    <citation type="journal article" date="2010" name="Nature">
        <title>Genome sequencing and analysis of the model grass Brachypodium distachyon.</title>
        <authorList>
            <consortium name="International Brachypodium Initiative"/>
        </authorList>
    </citation>
    <scope>NUCLEOTIDE SEQUENCE [LARGE SCALE GENOMIC DNA]</scope>
    <source>
        <strain evidence="1 2">Bd21</strain>
    </source>
</reference>
<accession>A0A2K2CZD3</accession>
<dbReference type="Gramene" id="PNT67389">
    <property type="protein sequence ID" value="PNT67389"/>
    <property type="gene ID" value="BRADI_3g26846v3"/>
</dbReference>
<proteinExistence type="predicted"/>
<dbReference type="Proteomes" id="UP000008810">
    <property type="component" value="Chromosome 3"/>
</dbReference>
<gene>
    <name evidence="1" type="ORF">BRADI_3g26846v3</name>
</gene>
<evidence type="ECO:0000313" key="1">
    <source>
        <dbReference type="EMBL" id="PNT67389.1"/>
    </source>
</evidence>
<reference evidence="2" key="3">
    <citation type="submission" date="2018-08" db="UniProtKB">
        <authorList>
            <consortium name="EnsemblPlants"/>
        </authorList>
    </citation>
    <scope>IDENTIFICATION</scope>
    <source>
        <strain evidence="2">cv. Bd21</strain>
    </source>
</reference>
<reference evidence="1" key="2">
    <citation type="submission" date="2017-06" db="EMBL/GenBank/DDBJ databases">
        <title>WGS assembly of Brachypodium distachyon.</title>
        <authorList>
            <consortium name="The International Brachypodium Initiative"/>
            <person name="Lucas S."/>
            <person name="Harmon-Smith M."/>
            <person name="Lail K."/>
            <person name="Tice H."/>
            <person name="Grimwood J."/>
            <person name="Bruce D."/>
            <person name="Barry K."/>
            <person name="Shu S."/>
            <person name="Lindquist E."/>
            <person name="Wang M."/>
            <person name="Pitluck S."/>
            <person name="Vogel J.P."/>
            <person name="Garvin D.F."/>
            <person name="Mockler T.C."/>
            <person name="Schmutz J."/>
            <person name="Rokhsar D."/>
            <person name="Bevan M.W."/>
        </authorList>
    </citation>
    <scope>NUCLEOTIDE SEQUENCE</scope>
    <source>
        <strain evidence="1">Bd21</strain>
    </source>
</reference>
<evidence type="ECO:0000313" key="2">
    <source>
        <dbReference type="EnsemblPlants" id="PNT67389"/>
    </source>
</evidence>
<sequence length="73" mass="8235">MVLDHVPVTLDFGCTCTVFGIAIAGRSLDFGYGCFSLNQEYRGAVIDEILLFDKVLLRKYKFVSPVMMPCFDF</sequence>
<dbReference type="EMBL" id="CM000882">
    <property type="protein sequence ID" value="PNT67389.1"/>
    <property type="molecule type" value="Genomic_DNA"/>
</dbReference>
<dbReference type="InParanoid" id="A0A2K2CZD3"/>
<name>A0A2K2CZD3_BRADI</name>